<dbReference type="InterPro" id="IPR036388">
    <property type="entry name" value="WH-like_DNA-bd_sf"/>
</dbReference>
<evidence type="ECO:0000256" key="3">
    <source>
        <dbReference type="ARBA" id="ARBA00023012"/>
    </source>
</evidence>
<evidence type="ECO:0000256" key="5">
    <source>
        <dbReference type="ARBA" id="ARBA00023125"/>
    </source>
</evidence>
<dbReference type="InterPro" id="IPR011006">
    <property type="entry name" value="CheY-like_superfamily"/>
</dbReference>
<dbReference type="InterPro" id="IPR001789">
    <property type="entry name" value="Sig_transdc_resp-reg_receiver"/>
</dbReference>
<evidence type="ECO:0000259" key="9">
    <source>
        <dbReference type="PROSITE" id="PS50110"/>
    </source>
</evidence>
<keyword evidence="4" id="KW-0805">Transcription regulation</keyword>
<evidence type="ECO:0000256" key="8">
    <source>
        <dbReference type="PROSITE-ProRule" id="PRU01091"/>
    </source>
</evidence>
<dbReference type="Gene3D" id="1.10.10.10">
    <property type="entry name" value="Winged helix-like DNA-binding domain superfamily/Winged helix DNA-binding domain"/>
    <property type="match status" value="1"/>
</dbReference>
<dbReference type="Gene3D" id="6.10.250.690">
    <property type="match status" value="1"/>
</dbReference>
<evidence type="ECO:0000313" key="11">
    <source>
        <dbReference type="EMBL" id="ROR80260.1"/>
    </source>
</evidence>
<dbReference type="GO" id="GO:0000156">
    <property type="term" value="F:phosphorelay response regulator activity"/>
    <property type="evidence" value="ECO:0007669"/>
    <property type="project" value="TreeGrafter"/>
</dbReference>
<dbReference type="Gene3D" id="3.40.50.2300">
    <property type="match status" value="1"/>
</dbReference>
<gene>
    <name evidence="11" type="ORF">EDD42_0297</name>
</gene>
<dbReference type="GO" id="GO:0032993">
    <property type="term" value="C:protein-DNA complex"/>
    <property type="evidence" value="ECO:0007669"/>
    <property type="project" value="TreeGrafter"/>
</dbReference>
<feature type="DNA-binding region" description="OmpR/PhoB-type" evidence="8">
    <location>
        <begin position="133"/>
        <end position="231"/>
    </location>
</feature>
<dbReference type="PANTHER" id="PTHR48111:SF22">
    <property type="entry name" value="REGULATOR OF RPOS"/>
    <property type="match status" value="1"/>
</dbReference>
<name>A0A3N2BYC1_9MICO</name>
<keyword evidence="5 8" id="KW-0238">DNA-binding</keyword>
<dbReference type="SMART" id="SM00448">
    <property type="entry name" value="REC"/>
    <property type="match status" value="1"/>
</dbReference>
<dbReference type="InterPro" id="IPR039420">
    <property type="entry name" value="WalR-like"/>
</dbReference>
<evidence type="ECO:0000313" key="12">
    <source>
        <dbReference type="Proteomes" id="UP000266915"/>
    </source>
</evidence>
<dbReference type="GO" id="GO:0005829">
    <property type="term" value="C:cytosol"/>
    <property type="evidence" value="ECO:0007669"/>
    <property type="project" value="TreeGrafter"/>
</dbReference>
<keyword evidence="12" id="KW-1185">Reference proteome</keyword>
<comment type="subcellular location">
    <subcellularLocation>
        <location evidence="1">Cytoplasm</location>
    </subcellularLocation>
</comment>
<dbReference type="GO" id="GO:0006355">
    <property type="term" value="P:regulation of DNA-templated transcription"/>
    <property type="evidence" value="ECO:0007669"/>
    <property type="project" value="InterPro"/>
</dbReference>
<dbReference type="CDD" id="cd17574">
    <property type="entry name" value="REC_OmpR"/>
    <property type="match status" value="1"/>
</dbReference>
<organism evidence="11 12">
    <name type="scientific">Plantibacter flavus</name>
    <dbReference type="NCBI Taxonomy" id="150123"/>
    <lineage>
        <taxon>Bacteria</taxon>
        <taxon>Bacillati</taxon>
        <taxon>Actinomycetota</taxon>
        <taxon>Actinomycetes</taxon>
        <taxon>Micrococcales</taxon>
        <taxon>Microbacteriaceae</taxon>
        <taxon>Plantibacter</taxon>
    </lineage>
</organism>
<feature type="domain" description="OmpR/PhoB-type" evidence="10">
    <location>
        <begin position="133"/>
        <end position="231"/>
    </location>
</feature>
<dbReference type="PANTHER" id="PTHR48111">
    <property type="entry name" value="REGULATOR OF RPOS"/>
    <property type="match status" value="1"/>
</dbReference>
<evidence type="ECO:0000259" key="10">
    <source>
        <dbReference type="PROSITE" id="PS51755"/>
    </source>
</evidence>
<feature type="modified residue" description="4-aspartylphosphate" evidence="7">
    <location>
        <position position="60"/>
    </location>
</feature>
<evidence type="ECO:0000256" key="1">
    <source>
        <dbReference type="ARBA" id="ARBA00004496"/>
    </source>
</evidence>
<dbReference type="PROSITE" id="PS51755">
    <property type="entry name" value="OMPR_PHOB"/>
    <property type="match status" value="1"/>
</dbReference>
<reference evidence="11 12" key="1">
    <citation type="submission" date="2018-11" db="EMBL/GenBank/DDBJ databases">
        <title>Sequencing the genomes of 1000 actinobacteria strains.</title>
        <authorList>
            <person name="Klenk H.-P."/>
        </authorList>
    </citation>
    <scope>NUCLEOTIDE SEQUENCE [LARGE SCALE GENOMIC DNA]</scope>
    <source>
        <strain evidence="11 12">DSM 14012</strain>
    </source>
</reference>
<dbReference type="Pfam" id="PF00072">
    <property type="entry name" value="Response_reg"/>
    <property type="match status" value="1"/>
</dbReference>
<sequence>MRILVVDDEREMAGLLSRGLGSDGHDVTTAFDGPTALDLARQAIAPASGGDAGFQVAVVDVMLPGLSGFAVCRELKGLDPTLAVILLTARDAVDDRVRGLDAGADDYMIKPFAFAELAARIRAVRRRDALTVQPRLDVGGLTLDLHRHRARVGDHDVPLSGTEFDVLRVLASEPGVVVSRAAMLREVWETFDNIDPNVVDQYISRLRRKLDLAEAGVRIVTSRGVGFSLVAAGS</sequence>
<dbReference type="SMART" id="SM00862">
    <property type="entry name" value="Trans_reg_C"/>
    <property type="match status" value="1"/>
</dbReference>
<accession>A0A3N2BYC1</accession>
<feature type="domain" description="Response regulatory" evidence="9">
    <location>
        <begin position="2"/>
        <end position="125"/>
    </location>
</feature>
<dbReference type="AlphaFoldDB" id="A0A3N2BYC1"/>
<dbReference type="Pfam" id="PF00486">
    <property type="entry name" value="Trans_reg_C"/>
    <property type="match status" value="1"/>
</dbReference>
<dbReference type="InterPro" id="IPR001867">
    <property type="entry name" value="OmpR/PhoB-type_DNA-bd"/>
</dbReference>
<protein>
    <submittedName>
        <fullName evidence="11">DNA-binding response OmpR family regulator</fullName>
    </submittedName>
</protein>
<dbReference type="SUPFAM" id="SSF52172">
    <property type="entry name" value="CheY-like"/>
    <property type="match status" value="1"/>
</dbReference>
<dbReference type="GO" id="GO:0000976">
    <property type="term" value="F:transcription cis-regulatory region binding"/>
    <property type="evidence" value="ECO:0007669"/>
    <property type="project" value="TreeGrafter"/>
</dbReference>
<evidence type="ECO:0000256" key="2">
    <source>
        <dbReference type="ARBA" id="ARBA00022553"/>
    </source>
</evidence>
<dbReference type="RefSeq" id="WP_085514249.1">
    <property type="nucleotide sequence ID" value="NZ_FXAP01000008.1"/>
</dbReference>
<evidence type="ECO:0000256" key="4">
    <source>
        <dbReference type="ARBA" id="ARBA00023015"/>
    </source>
</evidence>
<comment type="caution">
    <text evidence="11">The sequence shown here is derived from an EMBL/GenBank/DDBJ whole genome shotgun (WGS) entry which is preliminary data.</text>
</comment>
<keyword evidence="2 7" id="KW-0597">Phosphoprotein</keyword>
<dbReference type="Proteomes" id="UP000266915">
    <property type="component" value="Unassembled WGS sequence"/>
</dbReference>
<evidence type="ECO:0000256" key="7">
    <source>
        <dbReference type="PROSITE-ProRule" id="PRU00169"/>
    </source>
</evidence>
<proteinExistence type="predicted"/>
<keyword evidence="6" id="KW-0804">Transcription</keyword>
<evidence type="ECO:0000256" key="6">
    <source>
        <dbReference type="ARBA" id="ARBA00023163"/>
    </source>
</evidence>
<keyword evidence="3" id="KW-0902">Two-component regulatory system</keyword>
<dbReference type="CDD" id="cd00383">
    <property type="entry name" value="trans_reg_C"/>
    <property type="match status" value="1"/>
</dbReference>
<dbReference type="EMBL" id="RKHL01000001">
    <property type="protein sequence ID" value="ROR80260.1"/>
    <property type="molecule type" value="Genomic_DNA"/>
</dbReference>
<dbReference type="PROSITE" id="PS50110">
    <property type="entry name" value="RESPONSE_REGULATORY"/>
    <property type="match status" value="1"/>
</dbReference>